<sequence length="212" mass="23863">MAWIVKGLREGLDRFTSEGEELKLCSQLLKNLDSTLSALEKITETLDTAPGTSETLNDIDKTLHWLEEYCDTFLEKDTFQDKSQRQMCYDTVEHVIIQIEHIMKLFNTADLFRCVLREAEVCYGNLKECEVAIKKLSISLEKYPGTAEPQAQKARKSPQQRRPVLGTAPGGLPGLRTLPGLPALRAPPGRLSVLVTPEDQFPRIHPNESERG</sequence>
<evidence type="ECO:0000256" key="1">
    <source>
        <dbReference type="SAM" id="MobiDB-lite"/>
    </source>
</evidence>
<dbReference type="OrthoDB" id="5133187at2759"/>
<dbReference type="EMBL" id="CABFNO020001527">
    <property type="protein sequence ID" value="CAG9994554.1"/>
    <property type="molecule type" value="Genomic_DNA"/>
</dbReference>
<organism evidence="2 3">
    <name type="scientific">Clonostachys byssicola</name>
    <dbReference type="NCBI Taxonomy" id="160290"/>
    <lineage>
        <taxon>Eukaryota</taxon>
        <taxon>Fungi</taxon>
        <taxon>Dikarya</taxon>
        <taxon>Ascomycota</taxon>
        <taxon>Pezizomycotina</taxon>
        <taxon>Sordariomycetes</taxon>
        <taxon>Hypocreomycetidae</taxon>
        <taxon>Hypocreales</taxon>
        <taxon>Bionectriaceae</taxon>
        <taxon>Clonostachys</taxon>
    </lineage>
</organism>
<protein>
    <submittedName>
        <fullName evidence="2">Uncharacterized protein</fullName>
    </submittedName>
</protein>
<accession>A0A9N9Y971</accession>
<keyword evidence="3" id="KW-1185">Reference proteome</keyword>
<proteinExistence type="predicted"/>
<feature type="compositionally biased region" description="Low complexity" evidence="1">
    <location>
        <begin position="174"/>
        <end position="183"/>
    </location>
</feature>
<comment type="caution">
    <text evidence="2">The sequence shown here is derived from an EMBL/GenBank/DDBJ whole genome shotgun (WGS) entry which is preliminary data.</text>
</comment>
<feature type="region of interest" description="Disordered" evidence="1">
    <location>
        <begin position="146"/>
        <end position="183"/>
    </location>
</feature>
<reference evidence="2" key="1">
    <citation type="submission" date="2021-10" db="EMBL/GenBank/DDBJ databases">
        <authorList>
            <person name="Piombo E."/>
        </authorList>
    </citation>
    <scope>NUCLEOTIDE SEQUENCE</scope>
</reference>
<evidence type="ECO:0000313" key="3">
    <source>
        <dbReference type="Proteomes" id="UP000754883"/>
    </source>
</evidence>
<dbReference type="Proteomes" id="UP000754883">
    <property type="component" value="Unassembled WGS sequence"/>
</dbReference>
<gene>
    <name evidence="2" type="ORF">CBYS24578_00013495</name>
</gene>
<name>A0A9N9Y971_9HYPO</name>
<dbReference type="AlphaFoldDB" id="A0A9N9Y971"/>
<evidence type="ECO:0000313" key="2">
    <source>
        <dbReference type="EMBL" id="CAG9994554.1"/>
    </source>
</evidence>